<dbReference type="Pfam" id="PF00030">
    <property type="entry name" value="Crystall"/>
    <property type="match status" value="2"/>
</dbReference>
<dbReference type="SMART" id="SM00247">
    <property type="entry name" value="XTALbg"/>
    <property type="match status" value="2"/>
</dbReference>
<dbReference type="SUPFAM" id="SSF56973">
    <property type="entry name" value="Aerolisin/ETX pore-forming domain"/>
    <property type="match status" value="1"/>
</dbReference>
<gene>
    <name evidence="4" type="primary">LOC113591030</name>
</gene>
<dbReference type="InterPro" id="IPR001064">
    <property type="entry name" value="Beta/gamma_crystallin"/>
</dbReference>
<dbReference type="Pfam" id="PF03318">
    <property type="entry name" value="ETX_MTX2"/>
    <property type="match status" value="1"/>
</dbReference>
<reference evidence="4" key="3">
    <citation type="submission" date="2025-09" db="UniProtKB">
        <authorList>
            <consortium name="Ensembl"/>
        </authorList>
    </citation>
    <scope>IDENTIFICATION</scope>
</reference>
<evidence type="ECO:0000313" key="5">
    <source>
        <dbReference type="Proteomes" id="UP000314983"/>
    </source>
</evidence>
<dbReference type="PROSITE" id="PS50915">
    <property type="entry name" value="CRYSTALLIN_BETA_GAMMA"/>
    <property type="match status" value="3"/>
</dbReference>
<evidence type="ECO:0000313" key="4">
    <source>
        <dbReference type="Ensembl" id="ENSEEEP00000061251.1"/>
    </source>
</evidence>
<feature type="domain" description="Beta/gamma crystallin 'Greek key'" evidence="3">
    <location>
        <begin position="43"/>
        <end position="81"/>
    </location>
</feature>
<dbReference type="InterPro" id="IPR011024">
    <property type="entry name" value="G_crystallin-like"/>
</dbReference>
<keyword evidence="5" id="KW-1185">Reference proteome</keyword>
<dbReference type="CDD" id="cd20230">
    <property type="entry name" value="PFM_EP37-like"/>
    <property type="match status" value="1"/>
</dbReference>
<dbReference type="GeneTree" id="ENSGT00420000030545"/>
<organism evidence="4 5">
    <name type="scientific">Electrophorus electricus</name>
    <name type="common">Electric eel</name>
    <name type="synonym">Gymnotus electricus</name>
    <dbReference type="NCBI Taxonomy" id="8005"/>
    <lineage>
        <taxon>Eukaryota</taxon>
        <taxon>Metazoa</taxon>
        <taxon>Chordata</taxon>
        <taxon>Craniata</taxon>
        <taxon>Vertebrata</taxon>
        <taxon>Euteleostomi</taxon>
        <taxon>Actinopterygii</taxon>
        <taxon>Neopterygii</taxon>
        <taxon>Teleostei</taxon>
        <taxon>Ostariophysi</taxon>
        <taxon>Gymnotiformes</taxon>
        <taxon>Gymnotoidei</taxon>
        <taxon>Gymnotidae</taxon>
        <taxon>Electrophorus</taxon>
    </lineage>
</organism>
<evidence type="ECO:0000256" key="2">
    <source>
        <dbReference type="ARBA" id="ARBA00022737"/>
    </source>
</evidence>
<feature type="domain" description="Beta/gamma crystallin 'Greek key'" evidence="3">
    <location>
        <begin position="87"/>
        <end position="126"/>
    </location>
</feature>
<evidence type="ECO:0000259" key="3">
    <source>
        <dbReference type="PROSITE" id="PS50915"/>
    </source>
</evidence>
<dbReference type="InterPro" id="IPR004991">
    <property type="entry name" value="Aerolysin-like"/>
</dbReference>
<dbReference type="Ensembl" id="ENSEEET00000056728.1">
    <property type="protein sequence ID" value="ENSEEEP00000061251.1"/>
    <property type="gene ID" value="ENSEEEG00000027692.1"/>
</dbReference>
<reference evidence="4" key="2">
    <citation type="submission" date="2025-08" db="UniProtKB">
        <authorList>
            <consortium name="Ensembl"/>
        </authorList>
    </citation>
    <scope>IDENTIFICATION</scope>
</reference>
<feature type="domain" description="Beta/gamma crystallin 'Greek key'" evidence="3">
    <location>
        <begin position="2"/>
        <end position="42"/>
    </location>
</feature>
<dbReference type="GO" id="GO:0007601">
    <property type="term" value="P:visual perception"/>
    <property type="evidence" value="ECO:0007669"/>
    <property type="project" value="TreeGrafter"/>
</dbReference>
<sequence length="334" mass="37482">MNKIIVYDKTDFQGLSKELTSNVPDLRDCNFNDCICSLKVIGQPWVVYPDANYAGYPNVFEEGEYAKVDMGKKISSMEMVTEDLADPQITLYEGPDYQGRSLVLTCETNLCHGSFNDTASSHKVQRGAWVLYQHRDRGGYMMVARATHDVPQYSWFDNRVSHLRPLKAGRSIINSELLWDKKAVQVKSSIIDSICGVNHGKHEQTLSTELTREYTGTVTESFSFSNSTGISWGTKFELNLGMMRAEQGISLNNVFTVEKGSSNTKTENTSVRVTLPAKIPPHTKLTVNVVRKEVDMKVPVKLTVSTGSRTMVEFGEYRCQSGMVKCINLKCLKK</sequence>
<dbReference type="SUPFAM" id="SSF49695">
    <property type="entry name" value="gamma-Crystallin-like"/>
    <property type="match status" value="1"/>
</dbReference>
<dbReference type="AlphaFoldDB" id="A0AAY5EWS8"/>
<accession>A0AAY5EWS8</accession>
<protein>
    <recommendedName>
        <fullName evidence="3">Beta/gamma crystallin 'Greek key' domain-containing protein</fullName>
    </recommendedName>
</protein>
<dbReference type="GO" id="GO:0002088">
    <property type="term" value="P:lens development in camera-type eye"/>
    <property type="evidence" value="ECO:0007669"/>
    <property type="project" value="TreeGrafter"/>
</dbReference>
<comment type="similarity">
    <text evidence="1">Belongs to the beta/gamma-crystallin family.</text>
</comment>
<keyword evidence="2" id="KW-0677">Repeat</keyword>
<dbReference type="Gene3D" id="2.170.15.10">
    <property type="entry name" value="Proaerolysin, chain A, domain 3"/>
    <property type="match status" value="1"/>
</dbReference>
<dbReference type="Proteomes" id="UP000314983">
    <property type="component" value="Chromosome 22"/>
</dbReference>
<dbReference type="PANTHER" id="PTHR11818">
    <property type="entry name" value="BETA/GAMMA CRYSTALLIN"/>
    <property type="match status" value="1"/>
</dbReference>
<dbReference type="Gene3D" id="2.60.20.10">
    <property type="entry name" value="Crystallins"/>
    <property type="match status" value="2"/>
</dbReference>
<name>A0AAY5EWS8_ELEEL</name>
<evidence type="ECO:0000256" key="1">
    <source>
        <dbReference type="ARBA" id="ARBA00009646"/>
    </source>
</evidence>
<proteinExistence type="inferred from homology"/>
<dbReference type="PANTHER" id="PTHR11818:SF103">
    <property type="entry name" value="BETA_GAMMA CRYSTALLIN 'GREEK KEY' DOMAIN-CONTAINING PROTEIN"/>
    <property type="match status" value="1"/>
</dbReference>
<dbReference type="InterPro" id="IPR050252">
    <property type="entry name" value="Beta/Gamma-Crystallin"/>
</dbReference>
<reference evidence="4 5" key="1">
    <citation type="submission" date="2020-05" db="EMBL/GenBank/DDBJ databases">
        <title>Electrophorus electricus (electric eel) genome, fEleEle1, primary haplotype.</title>
        <authorList>
            <person name="Myers G."/>
            <person name="Meyer A."/>
            <person name="Fedrigo O."/>
            <person name="Formenti G."/>
            <person name="Rhie A."/>
            <person name="Tracey A."/>
            <person name="Sims Y."/>
            <person name="Jarvis E.D."/>
        </authorList>
    </citation>
    <scope>NUCLEOTIDE SEQUENCE [LARGE SCALE GENOMIC DNA]</scope>
</reference>
<dbReference type="GO" id="GO:0005212">
    <property type="term" value="F:structural constituent of eye lens"/>
    <property type="evidence" value="ECO:0007669"/>
    <property type="project" value="TreeGrafter"/>
</dbReference>